<keyword evidence="3 6" id="KW-1133">Transmembrane helix</keyword>
<evidence type="ECO:0000256" key="6">
    <source>
        <dbReference type="SAM" id="Phobius"/>
    </source>
</evidence>
<dbReference type="AlphaFoldDB" id="A0A1G9VQV9"/>
<feature type="compositionally biased region" description="Pro residues" evidence="5">
    <location>
        <begin position="27"/>
        <end position="41"/>
    </location>
</feature>
<keyword evidence="9" id="KW-1185">Reference proteome</keyword>
<evidence type="ECO:0000313" key="9">
    <source>
        <dbReference type="Proteomes" id="UP000183376"/>
    </source>
</evidence>
<protein>
    <submittedName>
        <fullName evidence="8">Uncharacterized integral membrane protein</fullName>
    </submittedName>
</protein>
<dbReference type="EMBL" id="LT629701">
    <property type="protein sequence ID" value="SDM74530.1"/>
    <property type="molecule type" value="Genomic_DNA"/>
</dbReference>
<evidence type="ECO:0000313" key="8">
    <source>
        <dbReference type="EMBL" id="SDM74530.1"/>
    </source>
</evidence>
<dbReference type="Pfam" id="PF06305">
    <property type="entry name" value="LapA_dom"/>
    <property type="match status" value="1"/>
</dbReference>
<evidence type="ECO:0000256" key="5">
    <source>
        <dbReference type="SAM" id="MobiDB-lite"/>
    </source>
</evidence>
<sequence>MRDQWGAPILVRVSTPRDDRVDHAPPISEPVPGPAAPPVPGPGTTAPAGRPRPTRISGTWVAVLVAIVVLIFLLVFILQNLTDVTIHFLGASFTWPLGVSLLFAAIAGAVLVALIGAARILQLRRQAKRVTH</sequence>
<evidence type="ECO:0000256" key="1">
    <source>
        <dbReference type="ARBA" id="ARBA00022475"/>
    </source>
</evidence>
<dbReference type="Proteomes" id="UP000183376">
    <property type="component" value="Chromosome I"/>
</dbReference>
<proteinExistence type="predicted"/>
<accession>A0A1G9VQV9</accession>
<name>A0A1G9VQV9_ALLAB</name>
<organism evidence="8 9">
    <name type="scientific">Allokutzneria albata</name>
    <name type="common">Kibdelosporangium albatum</name>
    <dbReference type="NCBI Taxonomy" id="211114"/>
    <lineage>
        <taxon>Bacteria</taxon>
        <taxon>Bacillati</taxon>
        <taxon>Actinomycetota</taxon>
        <taxon>Actinomycetes</taxon>
        <taxon>Pseudonocardiales</taxon>
        <taxon>Pseudonocardiaceae</taxon>
        <taxon>Allokutzneria</taxon>
    </lineage>
</organism>
<evidence type="ECO:0000256" key="3">
    <source>
        <dbReference type="ARBA" id="ARBA00022989"/>
    </source>
</evidence>
<feature type="transmembrane region" description="Helical" evidence="6">
    <location>
        <begin position="99"/>
        <end position="121"/>
    </location>
</feature>
<evidence type="ECO:0000256" key="2">
    <source>
        <dbReference type="ARBA" id="ARBA00022692"/>
    </source>
</evidence>
<keyword evidence="4 6" id="KW-0472">Membrane</keyword>
<feature type="domain" description="Lipopolysaccharide assembly protein A" evidence="7">
    <location>
        <begin position="79"/>
        <end position="130"/>
    </location>
</feature>
<keyword evidence="2 6" id="KW-0812">Transmembrane</keyword>
<dbReference type="STRING" id="211114.SAMN04489726_3180"/>
<keyword evidence="1" id="KW-1003">Cell membrane</keyword>
<dbReference type="InterPro" id="IPR010445">
    <property type="entry name" value="LapA_dom"/>
</dbReference>
<dbReference type="GO" id="GO:0005886">
    <property type="term" value="C:plasma membrane"/>
    <property type="evidence" value="ECO:0007669"/>
    <property type="project" value="InterPro"/>
</dbReference>
<reference evidence="8 9" key="1">
    <citation type="submission" date="2016-10" db="EMBL/GenBank/DDBJ databases">
        <authorList>
            <person name="de Groot N.N."/>
        </authorList>
    </citation>
    <scope>NUCLEOTIDE SEQUENCE [LARGE SCALE GENOMIC DNA]</scope>
    <source>
        <strain evidence="8 9">DSM 44149</strain>
    </source>
</reference>
<gene>
    <name evidence="8" type="ORF">SAMN04489726_3180</name>
</gene>
<feature type="transmembrane region" description="Helical" evidence="6">
    <location>
        <begin position="60"/>
        <end position="79"/>
    </location>
</feature>
<dbReference type="eggNOG" id="COG5416">
    <property type="taxonomic scope" value="Bacteria"/>
</dbReference>
<feature type="region of interest" description="Disordered" evidence="5">
    <location>
        <begin position="14"/>
        <end position="51"/>
    </location>
</feature>
<evidence type="ECO:0000259" key="7">
    <source>
        <dbReference type="Pfam" id="PF06305"/>
    </source>
</evidence>
<evidence type="ECO:0000256" key="4">
    <source>
        <dbReference type="ARBA" id="ARBA00023136"/>
    </source>
</evidence>
<feature type="compositionally biased region" description="Low complexity" evidence="5">
    <location>
        <begin position="42"/>
        <end position="51"/>
    </location>
</feature>